<dbReference type="PATRIC" id="fig|1217651.3.peg.3020"/>
<sequence length="133" mass="15635">MKARITFDISGENFNAKSCIERLNSNELKTFLYQDEFPNSISFVHPNEFIDYHDVSYGAYEKAYLDFIINNIAELARCGANDFSLFTEMYIQNDEQCNFEVLSPGFYPYIWKYEIRMPTSVYIIDDESPIENI</sequence>
<dbReference type="HOGENOM" id="CLU_1792312_0_0_6"/>
<protein>
    <submittedName>
        <fullName evidence="1">Uncharacterized protein</fullName>
    </submittedName>
</protein>
<dbReference type="AlphaFoldDB" id="N8YI16"/>
<comment type="caution">
    <text evidence="1">The sequence shown here is derived from an EMBL/GenBank/DDBJ whole genome shotgun (WGS) entry which is preliminary data.</text>
</comment>
<name>N8YI16_ACIBZ</name>
<dbReference type="EMBL" id="APPK01000045">
    <property type="protein sequence ID" value="ENV20924.1"/>
    <property type="molecule type" value="Genomic_DNA"/>
</dbReference>
<dbReference type="RefSeq" id="WP_004831602.1">
    <property type="nucleotide sequence ID" value="NZ_KB849468.1"/>
</dbReference>
<evidence type="ECO:0000313" key="1">
    <source>
        <dbReference type="EMBL" id="ENV20924.1"/>
    </source>
</evidence>
<evidence type="ECO:0000313" key="2">
    <source>
        <dbReference type="Proteomes" id="UP000013270"/>
    </source>
</evidence>
<proteinExistence type="predicted"/>
<dbReference type="Proteomes" id="UP000013270">
    <property type="component" value="Unassembled WGS sequence"/>
</dbReference>
<organism evidence="1 2">
    <name type="scientific">Acinetobacter bereziniae NIPH 3</name>
    <dbReference type="NCBI Taxonomy" id="1217651"/>
    <lineage>
        <taxon>Bacteria</taxon>
        <taxon>Pseudomonadati</taxon>
        <taxon>Pseudomonadota</taxon>
        <taxon>Gammaproteobacteria</taxon>
        <taxon>Moraxellales</taxon>
        <taxon>Moraxellaceae</taxon>
        <taxon>Acinetobacter</taxon>
    </lineage>
</organism>
<accession>N8YI16</accession>
<reference evidence="1 2" key="1">
    <citation type="submission" date="2013-02" db="EMBL/GenBank/DDBJ databases">
        <title>The Genome Sequence of Acinetobacter bereziniae NIPH 3.</title>
        <authorList>
            <consortium name="The Broad Institute Genome Sequencing Platform"/>
            <consortium name="The Broad Institute Genome Sequencing Center for Infectious Disease"/>
            <person name="Cerqueira G."/>
            <person name="Feldgarden M."/>
            <person name="Courvalin P."/>
            <person name="Perichon B."/>
            <person name="Grillot-Courvalin C."/>
            <person name="Clermont D."/>
            <person name="Rocha E."/>
            <person name="Yoon E.-J."/>
            <person name="Nemec A."/>
            <person name="Walker B."/>
            <person name="Young S.K."/>
            <person name="Zeng Q."/>
            <person name="Gargeya S."/>
            <person name="Fitzgerald M."/>
            <person name="Haas B."/>
            <person name="Abouelleil A."/>
            <person name="Alvarado L."/>
            <person name="Arachchi H.M."/>
            <person name="Berlin A.M."/>
            <person name="Chapman S.B."/>
            <person name="Dewar J."/>
            <person name="Goldberg J."/>
            <person name="Griggs A."/>
            <person name="Gujja S."/>
            <person name="Hansen M."/>
            <person name="Howarth C."/>
            <person name="Imamovic A."/>
            <person name="Larimer J."/>
            <person name="McCowan C."/>
            <person name="Murphy C."/>
            <person name="Neiman D."/>
            <person name="Pearson M."/>
            <person name="Priest M."/>
            <person name="Roberts A."/>
            <person name="Saif S."/>
            <person name="Shea T."/>
            <person name="Sisk P."/>
            <person name="Sykes S."/>
            <person name="Wortman J."/>
            <person name="Nusbaum C."/>
            <person name="Birren B."/>
        </authorList>
    </citation>
    <scope>NUCLEOTIDE SEQUENCE [LARGE SCALE GENOMIC DNA]</scope>
    <source>
        <strain evidence="1 2">NIPH 3</strain>
    </source>
</reference>
<gene>
    <name evidence="1" type="ORF">F963_03055</name>
</gene>